<sequence>MSFSSMIKKDLSALEPESDGCARAELSGMIASTAVIEVGERSRMSLSFKTENPAVAGRIFKLMKRLYSIAPEVFIKKTRKFKEHRYYTIALEENEKVQKVLKDTRILRHNAKGKIFFTNEVPGLFLSKQRYIKSYIRGVFLACGSISNPEKTYHLELVCRHKTYLNSLRELMEQYDIKASLITRKGSGVLYMKESESVAGFLNVIGAHKALLEIENIRIIKEMRNGVNRQVNCETANMNKTAAAAYEQIDNILLIKEKTGLHKLPKNLFEMAEVRLNYPELTIKELGEKMDPPVGKSGVYHRLKKLNQMAEELRNSGDNQKA</sequence>
<evidence type="ECO:0000256" key="4">
    <source>
        <dbReference type="HAMAP-Rule" id="MF_01420"/>
    </source>
</evidence>
<dbReference type="Pfam" id="PF02650">
    <property type="entry name" value="HTH_WhiA"/>
    <property type="match status" value="1"/>
</dbReference>
<dbReference type="AlphaFoldDB" id="A0A853JSZ9"/>
<organism evidence="8 9">
    <name type="scientific">Eubacterium callanderi</name>
    <dbReference type="NCBI Taxonomy" id="53442"/>
    <lineage>
        <taxon>Bacteria</taxon>
        <taxon>Bacillati</taxon>
        <taxon>Bacillota</taxon>
        <taxon>Clostridia</taxon>
        <taxon>Eubacteriales</taxon>
        <taxon>Eubacteriaceae</taxon>
        <taxon>Eubacterium</taxon>
    </lineage>
</organism>
<protein>
    <recommendedName>
        <fullName evidence="4">Probable cell division protein WhiA</fullName>
    </recommendedName>
</protein>
<dbReference type="Pfam" id="PF10298">
    <property type="entry name" value="WhiA_N"/>
    <property type="match status" value="1"/>
</dbReference>
<comment type="similarity">
    <text evidence="4">Belongs to the WhiA family.</text>
</comment>
<gene>
    <name evidence="4 8" type="primary">whiA</name>
    <name evidence="8" type="ORF">H0N91_16440</name>
</gene>
<comment type="caution">
    <text evidence="8">The sequence shown here is derived from an EMBL/GenBank/DDBJ whole genome shotgun (WGS) entry which is preliminary data.</text>
</comment>
<feature type="domain" description="Sporulation transcription regulator WhiA N-terminal" evidence="6">
    <location>
        <begin position="21"/>
        <end position="107"/>
    </location>
</feature>
<dbReference type="Proteomes" id="UP000586254">
    <property type="component" value="Unassembled WGS sequence"/>
</dbReference>
<evidence type="ECO:0000256" key="2">
    <source>
        <dbReference type="ARBA" id="ARBA00023125"/>
    </source>
</evidence>
<evidence type="ECO:0000256" key="1">
    <source>
        <dbReference type="ARBA" id="ARBA00022618"/>
    </source>
</evidence>
<reference evidence="8 9" key="1">
    <citation type="submission" date="2020-07" db="EMBL/GenBank/DDBJ databases">
        <title>Organ Donor 1.</title>
        <authorList>
            <person name="Marsh A.J."/>
            <person name="Azcarate-Peril M.A."/>
        </authorList>
    </citation>
    <scope>NUCLEOTIDE SEQUENCE [LARGE SCALE GENOMIC DNA]</scope>
    <source>
        <strain evidence="8 9">AMC0717</strain>
    </source>
</reference>
<evidence type="ECO:0000259" key="7">
    <source>
        <dbReference type="Pfam" id="PF14527"/>
    </source>
</evidence>
<evidence type="ECO:0000259" key="6">
    <source>
        <dbReference type="Pfam" id="PF10298"/>
    </source>
</evidence>
<comment type="function">
    <text evidence="4">Involved in cell division and chromosome segregation.</text>
</comment>
<dbReference type="InterPro" id="IPR039518">
    <property type="entry name" value="WhiA_LAGLIDADG_dom"/>
</dbReference>
<dbReference type="SUPFAM" id="SSF55608">
    <property type="entry name" value="Homing endonucleases"/>
    <property type="match status" value="1"/>
</dbReference>
<dbReference type="NCBIfam" id="TIGR00647">
    <property type="entry name" value="DNA_bind_WhiA"/>
    <property type="match status" value="1"/>
</dbReference>
<dbReference type="RefSeq" id="WP_090413570.1">
    <property type="nucleotide sequence ID" value="NZ_CAJKZB010000011.1"/>
</dbReference>
<dbReference type="GO" id="GO:0051301">
    <property type="term" value="P:cell division"/>
    <property type="evidence" value="ECO:0007669"/>
    <property type="project" value="UniProtKB-UniRule"/>
</dbReference>
<proteinExistence type="inferred from homology"/>
<keyword evidence="2 4" id="KW-0238">DNA-binding</keyword>
<dbReference type="EMBL" id="JACCKS010000023">
    <property type="protein sequence ID" value="NZA39674.1"/>
    <property type="molecule type" value="Genomic_DNA"/>
</dbReference>
<evidence type="ECO:0000313" key="8">
    <source>
        <dbReference type="EMBL" id="NZA39674.1"/>
    </source>
</evidence>
<dbReference type="Pfam" id="PF14527">
    <property type="entry name" value="LAGLIDADG_WhiA"/>
    <property type="match status" value="1"/>
</dbReference>
<dbReference type="InterPro" id="IPR003802">
    <property type="entry name" value="Sporulation_regulator_WhiA"/>
</dbReference>
<dbReference type="InterPro" id="IPR018478">
    <property type="entry name" value="Sporu_reg_WhiA_N_dom"/>
</dbReference>
<keyword evidence="1 4" id="KW-0132">Cell division</keyword>
<dbReference type="InterPro" id="IPR023054">
    <property type="entry name" value="Sporulation_regulator_WhiA_C"/>
</dbReference>
<keyword evidence="3 4" id="KW-0131">Cell cycle</keyword>
<evidence type="ECO:0000256" key="3">
    <source>
        <dbReference type="ARBA" id="ARBA00023306"/>
    </source>
</evidence>
<evidence type="ECO:0000313" key="9">
    <source>
        <dbReference type="Proteomes" id="UP000586254"/>
    </source>
</evidence>
<dbReference type="PANTHER" id="PTHR37307:SF1">
    <property type="entry name" value="CELL DIVISION PROTEIN WHIA-RELATED"/>
    <property type="match status" value="1"/>
</dbReference>
<dbReference type="PANTHER" id="PTHR37307">
    <property type="entry name" value="CELL DIVISION PROTEIN WHIA-RELATED"/>
    <property type="match status" value="1"/>
</dbReference>
<dbReference type="GO" id="GO:0043937">
    <property type="term" value="P:regulation of sporulation"/>
    <property type="evidence" value="ECO:0007669"/>
    <property type="project" value="InterPro"/>
</dbReference>
<dbReference type="InterPro" id="IPR027434">
    <property type="entry name" value="Homing_endonucl"/>
</dbReference>
<feature type="domain" description="WhiA LAGLIDADG-like" evidence="7">
    <location>
        <begin position="133"/>
        <end position="224"/>
    </location>
</feature>
<accession>A0A853JSZ9</accession>
<feature type="domain" description="Sporulation regulator WhiA C-terminal" evidence="5">
    <location>
        <begin position="227"/>
        <end position="310"/>
    </location>
</feature>
<dbReference type="HAMAP" id="MF_01420">
    <property type="entry name" value="HTH_type_WhiA"/>
    <property type="match status" value="1"/>
</dbReference>
<dbReference type="GO" id="GO:0003677">
    <property type="term" value="F:DNA binding"/>
    <property type="evidence" value="ECO:0007669"/>
    <property type="project" value="UniProtKB-UniRule"/>
</dbReference>
<evidence type="ECO:0000259" key="5">
    <source>
        <dbReference type="Pfam" id="PF02650"/>
    </source>
</evidence>
<name>A0A853JSZ9_9FIRM</name>
<dbReference type="Gene3D" id="3.10.28.10">
    <property type="entry name" value="Homing endonucleases"/>
    <property type="match status" value="1"/>
</dbReference>